<keyword evidence="3" id="KW-0853">WD repeat</keyword>
<evidence type="ECO:0000256" key="2">
    <source>
        <dbReference type="ARBA" id="ARBA00022490"/>
    </source>
</evidence>
<gene>
    <name evidence="7" type="primary">LOC106807368</name>
</gene>
<dbReference type="Proteomes" id="UP000695022">
    <property type="component" value="Unplaced"/>
</dbReference>
<dbReference type="Gene3D" id="2.130.10.10">
    <property type="entry name" value="YVTN repeat-like/Quinoprotein amine dehydrogenase"/>
    <property type="match status" value="1"/>
</dbReference>
<name>A0ABM1DZ00_PRICU</name>
<feature type="non-terminal residue" evidence="7">
    <location>
        <position position="352"/>
    </location>
</feature>
<evidence type="ECO:0000313" key="6">
    <source>
        <dbReference type="Proteomes" id="UP000695022"/>
    </source>
</evidence>
<protein>
    <submittedName>
        <fullName evidence="7">WD repeat-containing protein 34-like</fullName>
    </submittedName>
</protein>
<dbReference type="GeneID" id="106807368"/>
<evidence type="ECO:0000256" key="3">
    <source>
        <dbReference type="ARBA" id="ARBA00022574"/>
    </source>
</evidence>
<organism evidence="6 7">
    <name type="scientific">Priapulus caudatus</name>
    <name type="common">Priapulid worm</name>
    <dbReference type="NCBI Taxonomy" id="37621"/>
    <lineage>
        <taxon>Eukaryota</taxon>
        <taxon>Metazoa</taxon>
        <taxon>Ecdysozoa</taxon>
        <taxon>Scalidophora</taxon>
        <taxon>Priapulida</taxon>
        <taxon>Priapulimorpha</taxon>
        <taxon>Priapulimorphida</taxon>
        <taxon>Priapulidae</taxon>
        <taxon>Priapulus</taxon>
    </lineage>
</organism>
<feature type="compositionally biased region" description="Polar residues" evidence="5">
    <location>
        <begin position="26"/>
        <end position="46"/>
    </location>
</feature>
<keyword evidence="2" id="KW-0963">Cytoplasm</keyword>
<evidence type="ECO:0000256" key="1">
    <source>
        <dbReference type="ARBA" id="ARBA00004496"/>
    </source>
</evidence>
<evidence type="ECO:0000313" key="7">
    <source>
        <dbReference type="RefSeq" id="XP_014665171.1"/>
    </source>
</evidence>
<comment type="subcellular location">
    <subcellularLocation>
        <location evidence="1">Cytoplasm</location>
    </subcellularLocation>
</comment>
<dbReference type="InterPro" id="IPR050687">
    <property type="entry name" value="Dynein_IC"/>
</dbReference>
<accession>A0ABM1DZ00</accession>
<dbReference type="InterPro" id="IPR001680">
    <property type="entry name" value="WD40_rpt"/>
</dbReference>
<evidence type="ECO:0000256" key="4">
    <source>
        <dbReference type="ARBA" id="ARBA00022737"/>
    </source>
</evidence>
<dbReference type="InterPro" id="IPR036322">
    <property type="entry name" value="WD40_repeat_dom_sf"/>
</dbReference>
<dbReference type="PANTHER" id="PTHR12442">
    <property type="entry name" value="DYNEIN INTERMEDIATE CHAIN"/>
    <property type="match status" value="1"/>
</dbReference>
<dbReference type="PANTHER" id="PTHR12442:SF26">
    <property type="entry name" value="CYTOPLASMIC DYNEIN 2 INTERMEDIATE CHAIN 2"/>
    <property type="match status" value="1"/>
</dbReference>
<proteinExistence type="predicted"/>
<sequence>MSMLNDSSIEGESFSSSWKRTRSVVEASSQTKTNNNPTRDKSYQSIKKNSVEVQTEDLFDTYSNLPETVPSGLPEFLARVEPLVTKELRKNITSQAFNGYDVSWAAVHKAVSCVHTLQNVDFQKEQMECTGLSWNCVGSVIAAIYGRHDHEDWCTHKGAFCMWNIDRPHLNPGKPDFVMETPACMTSIAFHPTEPTLIAGGYFNGEVVVWNLGLDEDTQLAASDENSHREPVTQVQWIIDPKSRVIAKYHLVSVSSDGKMLRWQVPVRKQNLKLLDGFMLLGKNNVDVLKMKESEANREVGVTSVSFSPTDKSSFSLGSENGGIFLCSLNDTGTPITGSGIDSELMSLVTTP</sequence>
<dbReference type="InterPro" id="IPR015943">
    <property type="entry name" value="WD40/YVTN_repeat-like_dom_sf"/>
</dbReference>
<reference evidence="7" key="1">
    <citation type="submission" date="2025-08" db="UniProtKB">
        <authorList>
            <consortium name="RefSeq"/>
        </authorList>
    </citation>
    <scope>IDENTIFICATION</scope>
</reference>
<feature type="region of interest" description="Disordered" evidence="5">
    <location>
        <begin position="1"/>
        <end position="20"/>
    </location>
</feature>
<dbReference type="RefSeq" id="XP_014665171.1">
    <property type="nucleotide sequence ID" value="XM_014809685.1"/>
</dbReference>
<feature type="compositionally biased region" description="Low complexity" evidence="5">
    <location>
        <begin position="7"/>
        <end position="17"/>
    </location>
</feature>
<keyword evidence="6" id="KW-1185">Reference proteome</keyword>
<dbReference type="SUPFAM" id="SSF50978">
    <property type="entry name" value="WD40 repeat-like"/>
    <property type="match status" value="1"/>
</dbReference>
<keyword evidence="4" id="KW-0677">Repeat</keyword>
<feature type="region of interest" description="Disordered" evidence="5">
    <location>
        <begin position="25"/>
        <end position="46"/>
    </location>
</feature>
<evidence type="ECO:0000256" key="5">
    <source>
        <dbReference type="SAM" id="MobiDB-lite"/>
    </source>
</evidence>
<dbReference type="SMART" id="SM00320">
    <property type="entry name" value="WD40"/>
    <property type="match status" value="3"/>
</dbReference>